<dbReference type="EMBL" id="BARS01005454">
    <property type="protein sequence ID" value="GAF73671.1"/>
    <property type="molecule type" value="Genomic_DNA"/>
</dbReference>
<protein>
    <submittedName>
        <fullName evidence="1">Uncharacterized protein</fullName>
    </submittedName>
</protein>
<accession>X0SEV7</accession>
<organism evidence="1">
    <name type="scientific">marine sediment metagenome</name>
    <dbReference type="NCBI Taxonomy" id="412755"/>
    <lineage>
        <taxon>unclassified sequences</taxon>
        <taxon>metagenomes</taxon>
        <taxon>ecological metagenomes</taxon>
    </lineage>
</organism>
<proteinExistence type="predicted"/>
<dbReference type="AlphaFoldDB" id="X0SEV7"/>
<name>X0SEV7_9ZZZZ</name>
<reference evidence="1" key="1">
    <citation type="journal article" date="2014" name="Front. Microbiol.">
        <title>High frequency of phylogenetically diverse reductive dehalogenase-homologous genes in deep subseafloor sedimentary metagenomes.</title>
        <authorList>
            <person name="Kawai M."/>
            <person name="Futagami T."/>
            <person name="Toyoda A."/>
            <person name="Takaki Y."/>
            <person name="Nishi S."/>
            <person name="Hori S."/>
            <person name="Arai W."/>
            <person name="Tsubouchi T."/>
            <person name="Morono Y."/>
            <person name="Uchiyama I."/>
            <person name="Ito T."/>
            <person name="Fujiyama A."/>
            <person name="Inagaki F."/>
            <person name="Takami H."/>
        </authorList>
    </citation>
    <scope>NUCLEOTIDE SEQUENCE</scope>
    <source>
        <strain evidence="1">Expedition CK06-06</strain>
    </source>
</reference>
<evidence type="ECO:0000313" key="1">
    <source>
        <dbReference type="EMBL" id="GAF73671.1"/>
    </source>
</evidence>
<comment type="caution">
    <text evidence="1">The sequence shown here is derived from an EMBL/GenBank/DDBJ whole genome shotgun (WGS) entry which is preliminary data.</text>
</comment>
<sequence length="62" mass="7655">MEVNKLKYKRSYVFVLDFEIGYVYRYDVFTRDSEKIEEYLTELGHNVGNIEWMLTRNKRIIK</sequence>
<gene>
    <name evidence="1" type="ORF">S01H1_10698</name>
</gene>